<protein>
    <recommendedName>
        <fullName evidence="4">Zinc-ribbon 15 domain-containing protein</fullName>
    </recommendedName>
</protein>
<accession>C3L4J6</accession>
<keyword evidence="1" id="KW-1133">Transmembrane helix</keyword>
<evidence type="ECO:0000313" key="3">
    <source>
        <dbReference type="Proteomes" id="UP000001227"/>
    </source>
</evidence>
<evidence type="ECO:0008006" key="4">
    <source>
        <dbReference type="Google" id="ProtNLM"/>
    </source>
</evidence>
<dbReference type="AlphaFoldDB" id="C3L4J6"/>
<dbReference type="RefSeq" id="WP_012472616.1">
    <property type="nucleotide sequence ID" value="NC_010830.1"/>
</dbReference>
<keyword evidence="1" id="KW-0472">Membrane</keyword>
<gene>
    <name evidence="2" type="ordered locus">Aasi_1588</name>
</gene>
<keyword evidence="3" id="KW-1185">Reference proteome</keyword>
<organism evidence="2 3">
    <name type="scientific">Amoebophilus asiaticus (strain 5a2)</name>
    <dbReference type="NCBI Taxonomy" id="452471"/>
    <lineage>
        <taxon>Bacteria</taxon>
        <taxon>Pseudomonadati</taxon>
        <taxon>Bacteroidota</taxon>
        <taxon>Cytophagia</taxon>
        <taxon>Cytophagales</taxon>
        <taxon>Amoebophilaceae</taxon>
        <taxon>Candidatus Amoebophilus</taxon>
    </lineage>
</organism>
<proteinExistence type="predicted"/>
<evidence type="ECO:0000256" key="1">
    <source>
        <dbReference type="SAM" id="Phobius"/>
    </source>
</evidence>
<sequence length="221" mass="25565">MRQQIAVEGPSCNACGNTKFVLHGIQRYGHIWWIPFIPTEKIFLLTCLNCHSTISNDKVENLAKGVNLSVFKTPILSYIGGLIMLCLIALYILTGVISFDGKANEKSKRKEMYEIRANKDLVQTGDFLILNDKKQFGYVLARVLKVNEKSIVVQFSNMIYRSKIELTSIVHNRQKVFEDSFYQSYYYETTLEELKVEFQLEEIIIRKDNPRVNLVDPKELK</sequence>
<dbReference type="KEGG" id="aas:Aasi_1588"/>
<feature type="transmembrane region" description="Helical" evidence="1">
    <location>
        <begin position="75"/>
        <end position="99"/>
    </location>
</feature>
<evidence type="ECO:0000313" key="2">
    <source>
        <dbReference type="EMBL" id="ACP20914.1"/>
    </source>
</evidence>
<reference evidence="2 3" key="1">
    <citation type="journal article" date="2010" name="J. Bacteriol.">
        <title>The genome of the amoeba symbiont 'Candidatus Amoebophilus asiaticus' reveals common mechanisms for host cell interaction among amoeba-associated bacteria.</title>
        <authorList>
            <person name="Schmitz-Esser S."/>
            <person name="Tischler P."/>
            <person name="Arnold R."/>
            <person name="Montanaro J."/>
            <person name="Wagner M."/>
            <person name="Rattei T."/>
            <person name="Horn M."/>
        </authorList>
    </citation>
    <scope>NUCLEOTIDE SEQUENCE [LARGE SCALE GENOMIC DNA]</scope>
    <source>
        <strain evidence="2 3">5a2</strain>
    </source>
</reference>
<keyword evidence="1" id="KW-0812">Transmembrane</keyword>
<dbReference type="HOGENOM" id="CLU_1248470_0_0_10"/>
<dbReference type="EMBL" id="CP001102">
    <property type="protein sequence ID" value="ACP20914.1"/>
    <property type="molecule type" value="Genomic_DNA"/>
</dbReference>
<dbReference type="Proteomes" id="UP000001227">
    <property type="component" value="Chromosome"/>
</dbReference>
<dbReference type="OrthoDB" id="766141at2"/>
<name>C3L4J6_AMOA5</name>